<dbReference type="InterPro" id="IPR036291">
    <property type="entry name" value="NAD(P)-bd_dom_sf"/>
</dbReference>
<dbReference type="Proteomes" id="UP000198638">
    <property type="component" value="Unassembled WGS sequence"/>
</dbReference>
<evidence type="ECO:0000313" key="3">
    <source>
        <dbReference type="Proteomes" id="UP000198638"/>
    </source>
</evidence>
<dbReference type="Gene3D" id="3.40.50.720">
    <property type="entry name" value="NAD(P)-binding Rossmann-like Domain"/>
    <property type="match status" value="1"/>
</dbReference>
<dbReference type="RefSeq" id="WP_090536591.1">
    <property type="nucleotide sequence ID" value="NZ_FNRQ01000008.1"/>
</dbReference>
<evidence type="ECO:0000313" key="2">
    <source>
        <dbReference type="EMBL" id="SEB19767.1"/>
    </source>
</evidence>
<dbReference type="InterPro" id="IPR020904">
    <property type="entry name" value="Sc_DH/Rdtase_CS"/>
</dbReference>
<dbReference type="PANTHER" id="PTHR42760">
    <property type="entry name" value="SHORT-CHAIN DEHYDROGENASES/REDUCTASES FAMILY MEMBER"/>
    <property type="match status" value="1"/>
</dbReference>
<name>A0A1H4HD52_9BURK</name>
<dbReference type="AlphaFoldDB" id="A0A1H4HD52"/>
<accession>A0A1H4HD52</accession>
<sequence>MEQSLGHPQSGSVVIVTGAADGIGWAAAQRLARDHAHVVIVDLNRELALERAHELGEPHMGLAADVSSQEQVEVAVASVLERFGRIDVLVNNAGIGEQAGTTLTQNVASFDRVINVHVRGTFLVSQAVARGMVARGKGAIVNLGSIAGQAGIPARNAYGAAKAGIVAMTRSMACEWARRGVRVNAVAPGYVRTALVDDLSKRGVLDRDAIVRRTPMGRMAEPEEVAEAIAFLASSRASFITGTTLNVDGGWLALGAPGETLLTEDAD</sequence>
<organism evidence="2 3">
    <name type="scientific">Paraburkholderia sartisoli</name>
    <dbReference type="NCBI Taxonomy" id="83784"/>
    <lineage>
        <taxon>Bacteria</taxon>
        <taxon>Pseudomonadati</taxon>
        <taxon>Pseudomonadota</taxon>
        <taxon>Betaproteobacteria</taxon>
        <taxon>Burkholderiales</taxon>
        <taxon>Burkholderiaceae</taxon>
        <taxon>Paraburkholderia</taxon>
    </lineage>
</organism>
<proteinExistence type="inferred from homology"/>
<dbReference type="FunFam" id="3.40.50.720:FF:000084">
    <property type="entry name" value="Short-chain dehydrogenase reductase"/>
    <property type="match status" value="1"/>
</dbReference>
<dbReference type="Pfam" id="PF13561">
    <property type="entry name" value="adh_short_C2"/>
    <property type="match status" value="1"/>
</dbReference>
<dbReference type="PRINTS" id="PR00081">
    <property type="entry name" value="GDHRDH"/>
</dbReference>
<gene>
    <name evidence="2" type="ORF">SAMN05192564_108122</name>
</gene>
<keyword evidence="3" id="KW-1185">Reference proteome</keyword>
<dbReference type="OrthoDB" id="8687320at2"/>
<protein>
    <submittedName>
        <fullName evidence="2">NAD(P)-dependent dehydrogenase, short-chain alcohol dehydrogenase family</fullName>
    </submittedName>
</protein>
<dbReference type="InterPro" id="IPR002347">
    <property type="entry name" value="SDR_fam"/>
</dbReference>
<dbReference type="EMBL" id="FNRQ01000008">
    <property type="protein sequence ID" value="SEB19767.1"/>
    <property type="molecule type" value="Genomic_DNA"/>
</dbReference>
<dbReference type="STRING" id="83784.SAMN05192564_108122"/>
<dbReference type="NCBIfam" id="NF005559">
    <property type="entry name" value="PRK07231.1"/>
    <property type="match status" value="1"/>
</dbReference>
<reference evidence="3" key="1">
    <citation type="submission" date="2016-10" db="EMBL/GenBank/DDBJ databases">
        <authorList>
            <person name="Varghese N."/>
            <person name="Submissions S."/>
        </authorList>
    </citation>
    <scope>NUCLEOTIDE SEQUENCE [LARGE SCALE GENOMIC DNA]</scope>
    <source>
        <strain evidence="3">LMG 24000</strain>
    </source>
</reference>
<comment type="similarity">
    <text evidence="1">Belongs to the short-chain dehydrogenases/reductases (SDR) family.</text>
</comment>
<dbReference type="SUPFAM" id="SSF51735">
    <property type="entry name" value="NAD(P)-binding Rossmann-fold domains"/>
    <property type="match status" value="1"/>
</dbReference>
<dbReference type="PROSITE" id="PS00061">
    <property type="entry name" value="ADH_SHORT"/>
    <property type="match status" value="1"/>
</dbReference>
<dbReference type="GO" id="GO:0016616">
    <property type="term" value="F:oxidoreductase activity, acting on the CH-OH group of donors, NAD or NADP as acceptor"/>
    <property type="evidence" value="ECO:0007669"/>
    <property type="project" value="TreeGrafter"/>
</dbReference>
<evidence type="ECO:0000256" key="1">
    <source>
        <dbReference type="ARBA" id="ARBA00006484"/>
    </source>
</evidence>
<dbReference type="PRINTS" id="PR00080">
    <property type="entry name" value="SDRFAMILY"/>
</dbReference>